<dbReference type="PIRSF" id="PIRSF006816">
    <property type="entry name" value="Cyc3_hyd_g"/>
    <property type="match status" value="1"/>
</dbReference>
<comment type="similarity">
    <text evidence="1">Belongs to the PyrK family.</text>
</comment>
<evidence type="ECO:0000256" key="12">
    <source>
        <dbReference type="PIRSR" id="PIRSR006816-2"/>
    </source>
</evidence>
<feature type="binding site" evidence="12">
    <location>
        <position position="243"/>
    </location>
    <ligand>
        <name>[2Fe-2S] cluster</name>
        <dbReference type="ChEBI" id="CHEBI:190135"/>
    </ligand>
</feature>
<evidence type="ECO:0000256" key="10">
    <source>
        <dbReference type="ARBA" id="ARBA00034078"/>
    </source>
</evidence>
<gene>
    <name evidence="14" type="ORF">Gferi_09865</name>
</gene>
<dbReference type="PANTHER" id="PTHR43513:SF3">
    <property type="entry name" value="DIHYDROOROTATE DEHYDROGENASE B (NAD(+)), ELECTRON TRANSFER SUBUNIT-RELATED"/>
    <property type="match status" value="1"/>
</dbReference>
<comment type="cofactor">
    <cofactor evidence="11">
        <name>FAD</name>
        <dbReference type="ChEBI" id="CHEBI:57692"/>
    </cofactor>
    <text evidence="11">Binds 1 FAD per subunit.</text>
</comment>
<evidence type="ECO:0000256" key="7">
    <source>
        <dbReference type="ARBA" id="ARBA00022982"/>
    </source>
</evidence>
<evidence type="ECO:0000256" key="6">
    <source>
        <dbReference type="ARBA" id="ARBA00022827"/>
    </source>
</evidence>
<evidence type="ECO:0000256" key="2">
    <source>
        <dbReference type="ARBA" id="ARBA00022448"/>
    </source>
</evidence>
<keyword evidence="6 11" id="KW-0274">FAD</keyword>
<evidence type="ECO:0000259" key="13">
    <source>
        <dbReference type="PROSITE" id="PS51384"/>
    </source>
</evidence>
<evidence type="ECO:0000256" key="1">
    <source>
        <dbReference type="ARBA" id="ARBA00006422"/>
    </source>
</evidence>
<dbReference type="CDD" id="cd06218">
    <property type="entry name" value="DHOD_e_trans"/>
    <property type="match status" value="1"/>
</dbReference>
<comment type="cofactor">
    <cofactor evidence="12">
        <name>[2Fe-2S] cluster</name>
        <dbReference type="ChEBI" id="CHEBI:190135"/>
    </cofactor>
    <text evidence="12">Binds 1 [2Fe-2S] cluster per subunit.</text>
</comment>
<dbReference type="GO" id="GO:0046872">
    <property type="term" value="F:metal ion binding"/>
    <property type="evidence" value="ECO:0007669"/>
    <property type="project" value="UniProtKB-KW"/>
</dbReference>
<reference evidence="14 15" key="1">
    <citation type="submission" date="2016-09" db="EMBL/GenBank/DDBJ databases">
        <title>Genomic analysis reveals versatility of anaerobic energy metabolism of Geosporobacter ferrireducens IRF9 of phylum Firmicutes.</title>
        <authorList>
            <person name="Kim S.-J."/>
        </authorList>
    </citation>
    <scope>NUCLEOTIDE SEQUENCE [LARGE SCALE GENOMIC DNA]</scope>
    <source>
        <strain evidence="14 15">IRF9</strain>
    </source>
</reference>
<dbReference type="Gene3D" id="3.40.50.80">
    <property type="entry name" value="Nucleotide-binding domain of ferredoxin-NADP reductase (FNR) module"/>
    <property type="match status" value="1"/>
</dbReference>
<dbReference type="InterPro" id="IPR039261">
    <property type="entry name" value="FNR_nucleotide-bd"/>
</dbReference>
<dbReference type="RefSeq" id="WP_069975976.1">
    <property type="nucleotide sequence ID" value="NZ_CP017269.1"/>
</dbReference>
<dbReference type="KEGG" id="gfe:Gferi_09865"/>
<dbReference type="SUPFAM" id="SSF52343">
    <property type="entry name" value="Ferredoxin reductase-like, C-terminal NADP-linked domain"/>
    <property type="match status" value="1"/>
</dbReference>
<dbReference type="PROSITE" id="PS51384">
    <property type="entry name" value="FAD_FR"/>
    <property type="match status" value="1"/>
</dbReference>
<dbReference type="EMBL" id="CP017269">
    <property type="protein sequence ID" value="AOT69857.1"/>
    <property type="molecule type" value="Genomic_DNA"/>
</dbReference>
<feature type="binding site" evidence="12">
    <location>
        <position position="223"/>
    </location>
    <ligand>
        <name>[2Fe-2S] cluster</name>
        <dbReference type="ChEBI" id="CHEBI:190135"/>
    </ligand>
</feature>
<keyword evidence="4 12" id="KW-0001">2Fe-2S</keyword>
<feature type="binding site" evidence="11">
    <location>
        <begin position="52"/>
        <end position="55"/>
    </location>
    <ligand>
        <name>FAD</name>
        <dbReference type="ChEBI" id="CHEBI:57692"/>
    </ligand>
</feature>
<feature type="binding site" evidence="11">
    <location>
        <begin position="76"/>
        <end position="77"/>
    </location>
    <ligand>
        <name>FAD</name>
        <dbReference type="ChEBI" id="CHEBI:57692"/>
    </ligand>
</feature>
<dbReference type="SUPFAM" id="SSF63380">
    <property type="entry name" value="Riboflavin synthase domain-like"/>
    <property type="match status" value="1"/>
</dbReference>
<dbReference type="STRING" id="1424294.Gferi_09865"/>
<dbReference type="GO" id="GO:0050660">
    <property type="term" value="F:flavin adenine dinucleotide binding"/>
    <property type="evidence" value="ECO:0007669"/>
    <property type="project" value="InterPro"/>
</dbReference>
<keyword evidence="7" id="KW-0249">Electron transport</keyword>
<dbReference type="InterPro" id="IPR017938">
    <property type="entry name" value="Riboflavin_synthase-like_b-brl"/>
</dbReference>
<proteinExistence type="inferred from homology"/>
<feature type="domain" description="FAD-binding FR-type" evidence="13">
    <location>
        <begin position="1"/>
        <end position="101"/>
    </location>
</feature>
<evidence type="ECO:0000256" key="11">
    <source>
        <dbReference type="PIRSR" id="PIRSR006816-1"/>
    </source>
</evidence>
<evidence type="ECO:0000313" key="14">
    <source>
        <dbReference type="EMBL" id="AOT69857.1"/>
    </source>
</evidence>
<dbReference type="InterPro" id="IPR050353">
    <property type="entry name" value="PyrK_electron_transfer"/>
</dbReference>
<dbReference type="InterPro" id="IPR012165">
    <property type="entry name" value="Cyt_c3_hydrogenase_gsu"/>
</dbReference>
<evidence type="ECO:0000256" key="5">
    <source>
        <dbReference type="ARBA" id="ARBA00022723"/>
    </source>
</evidence>
<name>A0A1D8GG17_9FIRM</name>
<dbReference type="GO" id="GO:0006221">
    <property type="term" value="P:pyrimidine nucleotide biosynthetic process"/>
    <property type="evidence" value="ECO:0007669"/>
    <property type="project" value="InterPro"/>
</dbReference>
<dbReference type="Gene3D" id="2.10.240.10">
    <property type="entry name" value="Dihydroorotate dehydrogenase, electron transfer subunit"/>
    <property type="match status" value="1"/>
</dbReference>
<keyword evidence="9 12" id="KW-0411">Iron-sulfur</keyword>
<keyword evidence="3 11" id="KW-0285">Flavoprotein</keyword>
<keyword evidence="8 12" id="KW-0408">Iron</keyword>
<dbReference type="GO" id="GO:0016491">
    <property type="term" value="F:oxidoreductase activity"/>
    <property type="evidence" value="ECO:0007669"/>
    <property type="project" value="InterPro"/>
</dbReference>
<dbReference type="GO" id="GO:0051537">
    <property type="term" value="F:2 iron, 2 sulfur cluster binding"/>
    <property type="evidence" value="ECO:0007669"/>
    <property type="project" value="UniProtKB-KW"/>
</dbReference>
<accession>A0A1D8GG17</accession>
<feature type="binding site" evidence="12">
    <location>
        <position position="231"/>
    </location>
    <ligand>
        <name>[2Fe-2S] cluster</name>
        <dbReference type="ChEBI" id="CHEBI:190135"/>
    </ligand>
</feature>
<dbReference type="InterPro" id="IPR017927">
    <property type="entry name" value="FAD-bd_FR_type"/>
</dbReference>
<dbReference type="Proteomes" id="UP000095743">
    <property type="component" value="Chromosome"/>
</dbReference>
<evidence type="ECO:0000313" key="15">
    <source>
        <dbReference type="Proteomes" id="UP000095743"/>
    </source>
</evidence>
<keyword evidence="5 12" id="KW-0479">Metal-binding</keyword>
<comment type="cofactor">
    <cofactor evidence="10">
        <name>[2Fe-2S] cluster</name>
        <dbReference type="ChEBI" id="CHEBI:190135"/>
    </cofactor>
</comment>
<sequence length="256" mass="27939">MHLYRGIVLANDCIAEMYYHIKIQCAGLAKEVKEGQIIYIRCGTLADPLLRRPFSIYRFDETEGIIEFVYIVKGKGTEIIKTLRPGNEIDLLGPGGRCYELAAGVKAICIIGRGVGIASVVSIAEKARKLGIHVTAILSGRTDNAIISRKLLSDIGCDVIGVNDQENTSGPENVTQLLEEAVNRYGIGQIFTCGSNRVGRLVRGISRKYNIPAYVSLEERMACGIGICYGCVCETKNGYRTVCKDGPVFAIEEVVL</sequence>
<dbReference type="InterPro" id="IPR019480">
    <property type="entry name" value="Dihydroorotate_DH_Fe-S-bd"/>
</dbReference>
<evidence type="ECO:0000256" key="9">
    <source>
        <dbReference type="ARBA" id="ARBA00023014"/>
    </source>
</evidence>
<keyword evidence="15" id="KW-1185">Reference proteome</keyword>
<dbReference type="AlphaFoldDB" id="A0A1D8GG17"/>
<evidence type="ECO:0000256" key="4">
    <source>
        <dbReference type="ARBA" id="ARBA00022714"/>
    </source>
</evidence>
<dbReference type="Gene3D" id="2.40.30.10">
    <property type="entry name" value="Translation factors"/>
    <property type="match status" value="1"/>
</dbReference>
<protein>
    <recommendedName>
        <fullName evidence="13">FAD-binding FR-type domain-containing protein</fullName>
    </recommendedName>
</protein>
<dbReference type="PANTHER" id="PTHR43513">
    <property type="entry name" value="DIHYDROOROTATE DEHYDROGENASE B (NAD(+)), ELECTRON TRANSFER SUBUNIT"/>
    <property type="match status" value="1"/>
</dbReference>
<dbReference type="OrthoDB" id="9789468at2"/>
<organism evidence="14 15">
    <name type="scientific">Geosporobacter ferrireducens</name>
    <dbReference type="NCBI Taxonomy" id="1424294"/>
    <lineage>
        <taxon>Bacteria</taxon>
        <taxon>Bacillati</taxon>
        <taxon>Bacillota</taxon>
        <taxon>Clostridia</taxon>
        <taxon>Peptostreptococcales</taxon>
        <taxon>Thermotaleaceae</taxon>
        <taxon>Geosporobacter</taxon>
    </lineage>
</organism>
<feature type="binding site" evidence="12">
    <location>
        <position position="228"/>
    </location>
    <ligand>
        <name>[2Fe-2S] cluster</name>
        <dbReference type="ChEBI" id="CHEBI:190135"/>
    </ligand>
</feature>
<dbReference type="Pfam" id="PF10418">
    <property type="entry name" value="DHODB_Fe-S_bind"/>
    <property type="match status" value="1"/>
</dbReference>
<keyword evidence="2" id="KW-0813">Transport</keyword>
<evidence type="ECO:0000256" key="3">
    <source>
        <dbReference type="ARBA" id="ARBA00022630"/>
    </source>
</evidence>
<evidence type="ECO:0000256" key="8">
    <source>
        <dbReference type="ARBA" id="ARBA00023004"/>
    </source>
</evidence>
<dbReference type="InterPro" id="IPR037117">
    <property type="entry name" value="Dihydroorotate_DH_ele_sf"/>
</dbReference>